<gene>
    <name evidence="2" type="ORF">RN001_016087</name>
</gene>
<dbReference type="PROSITE" id="PS00383">
    <property type="entry name" value="TYR_PHOSPHATASE_1"/>
    <property type="match status" value="1"/>
</dbReference>
<protein>
    <recommendedName>
        <fullName evidence="1">Tyrosine specific protein phosphatases domain-containing protein</fullName>
    </recommendedName>
</protein>
<dbReference type="InterPro" id="IPR050561">
    <property type="entry name" value="PTP"/>
</dbReference>
<proteinExistence type="predicted"/>
<dbReference type="Pfam" id="PF22785">
    <property type="entry name" value="Tc-R-P"/>
    <property type="match status" value="1"/>
</dbReference>
<evidence type="ECO:0000313" key="2">
    <source>
        <dbReference type="EMBL" id="KAK4871963.1"/>
    </source>
</evidence>
<dbReference type="SUPFAM" id="SSF52799">
    <property type="entry name" value="(Phosphotyrosine protein) phosphatases II"/>
    <property type="match status" value="1"/>
</dbReference>
<dbReference type="PROSITE" id="PS50056">
    <property type="entry name" value="TYR_PHOSPHATASE_2"/>
    <property type="match status" value="1"/>
</dbReference>
<name>A0AAN7SK92_9COLE</name>
<dbReference type="Proteomes" id="UP001353858">
    <property type="component" value="Unassembled WGS sequence"/>
</dbReference>
<sequence length="144" mass="16252">MNITPQMTFIEFKSIKFVLASQPNSINISSYIKELLQYNTHAIVKVCESNYNVATFSMMGITVKELIFADGTFPSSAIIDKWIEFVANYFDNYRDSALAVHCQSGLGRSAVLIAIAFIECGLEKPRVIDIIRKIYLLMCTEPTH</sequence>
<dbReference type="EMBL" id="JARPUR010000008">
    <property type="protein sequence ID" value="KAK4871963.1"/>
    <property type="molecule type" value="Genomic_DNA"/>
</dbReference>
<accession>A0AAN7SK92</accession>
<dbReference type="InterPro" id="IPR016130">
    <property type="entry name" value="Tyr_Pase_AS"/>
</dbReference>
<reference evidence="3" key="1">
    <citation type="submission" date="2023-01" db="EMBL/GenBank/DDBJ databases">
        <title>Key to firefly adult light organ development and bioluminescence: homeobox transcription factors regulate luciferase expression and transportation to peroxisome.</title>
        <authorList>
            <person name="Fu X."/>
        </authorList>
    </citation>
    <scope>NUCLEOTIDE SEQUENCE [LARGE SCALE GENOMIC DNA]</scope>
</reference>
<dbReference type="AlphaFoldDB" id="A0AAN7SK92"/>
<dbReference type="Gene3D" id="3.90.190.10">
    <property type="entry name" value="Protein tyrosine phosphatase superfamily"/>
    <property type="match status" value="1"/>
</dbReference>
<evidence type="ECO:0000259" key="1">
    <source>
        <dbReference type="PROSITE" id="PS50056"/>
    </source>
</evidence>
<dbReference type="InterPro" id="IPR029021">
    <property type="entry name" value="Prot-tyrosine_phosphatase-like"/>
</dbReference>
<keyword evidence="3" id="KW-1185">Reference proteome</keyword>
<dbReference type="PANTHER" id="PTHR23339">
    <property type="entry name" value="TYROSINE SPECIFIC PROTEIN PHOSPHATASE AND DUAL SPECIFICITY PROTEIN PHOSPHATASE"/>
    <property type="match status" value="1"/>
</dbReference>
<comment type="caution">
    <text evidence="2">The sequence shown here is derived from an EMBL/GenBank/DDBJ whole genome shotgun (WGS) entry which is preliminary data.</text>
</comment>
<organism evidence="2 3">
    <name type="scientific">Aquatica leii</name>
    <dbReference type="NCBI Taxonomy" id="1421715"/>
    <lineage>
        <taxon>Eukaryota</taxon>
        <taxon>Metazoa</taxon>
        <taxon>Ecdysozoa</taxon>
        <taxon>Arthropoda</taxon>
        <taxon>Hexapoda</taxon>
        <taxon>Insecta</taxon>
        <taxon>Pterygota</taxon>
        <taxon>Neoptera</taxon>
        <taxon>Endopterygota</taxon>
        <taxon>Coleoptera</taxon>
        <taxon>Polyphaga</taxon>
        <taxon>Elateriformia</taxon>
        <taxon>Elateroidea</taxon>
        <taxon>Lampyridae</taxon>
        <taxon>Luciolinae</taxon>
        <taxon>Aquatica</taxon>
    </lineage>
</organism>
<dbReference type="InterPro" id="IPR000387">
    <property type="entry name" value="Tyr_Pase_dom"/>
</dbReference>
<evidence type="ECO:0000313" key="3">
    <source>
        <dbReference type="Proteomes" id="UP001353858"/>
    </source>
</evidence>
<feature type="domain" description="Tyrosine specific protein phosphatases" evidence="1">
    <location>
        <begin position="80"/>
        <end position="144"/>
    </location>
</feature>